<protein>
    <recommendedName>
        <fullName evidence="4">Ras-related protein Rab-4B</fullName>
    </recommendedName>
</protein>
<dbReference type="InterPro" id="IPR050209">
    <property type="entry name" value="Rab_GTPases_membrane_traffic"/>
</dbReference>
<dbReference type="SMART" id="SM00176">
    <property type="entry name" value="RAN"/>
    <property type="match status" value="1"/>
</dbReference>
<dbReference type="SMART" id="SM00175">
    <property type="entry name" value="RAB"/>
    <property type="match status" value="1"/>
</dbReference>
<dbReference type="Proteomes" id="UP001219933">
    <property type="component" value="Chromosome 2"/>
</dbReference>
<dbReference type="NCBIfam" id="TIGR00231">
    <property type="entry name" value="small_GTP"/>
    <property type="match status" value="1"/>
</dbReference>
<organism evidence="2 3">
    <name type="scientific">Malassezia cuniculi</name>
    <dbReference type="NCBI Taxonomy" id="948313"/>
    <lineage>
        <taxon>Eukaryota</taxon>
        <taxon>Fungi</taxon>
        <taxon>Dikarya</taxon>
        <taxon>Basidiomycota</taxon>
        <taxon>Ustilaginomycotina</taxon>
        <taxon>Malasseziomycetes</taxon>
        <taxon>Malasseziales</taxon>
        <taxon>Malasseziaceae</taxon>
        <taxon>Malassezia</taxon>
    </lineage>
</organism>
<dbReference type="FunFam" id="3.40.50.300:FF:001329">
    <property type="entry name" value="Small GTP-binding protein, putative"/>
    <property type="match status" value="1"/>
</dbReference>
<evidence type="ECO:0008006" key="4">
    <source>
        <dbReference type="Google" id="ProtNLM"/>
    </source>
</evidence>
<dbReference type="SMART" id="SM00174">
    <property type="entry name" value="RHO"/>
    <property type="match status" value="1"/>
</dbReference>
<evidence type="ECO:0000256" key="1">
    <source>
        <dbReference type="ARBA" id="ARBA00006270"/>
    </source>
</evidence>
<dbReference type="GO" id="GO:0003924">
    <property type="term" value="F:GTPase activity"/>
    <property type="evidence" value="ECO:0007669"/>
    <property type="project" value="InterPro"/>
</dbReference>
<gene>
    <name evidence="2" type="ORF">MCUN1_001012</name>
</gene>
<dbReference type="InterPro" id="IPR027417">
    <property type="entry name" value="P-loop_NTPase"/>
</dbReference>
<accession>A0AAF0ES31</accession>
<evidence type="ECO:0000313" key="3">
    <source>
        <dbReference type="Proteomes" id="UP001219933"/>
    </source>
</evidence>
<proteinExistence type="inferred from homology"/>
<keyword evidence="3" id="KW-1185">Reference proteome</keyword>
<dbReference type="PROSITE" id="PS51419">
    <property type="entry name" value="RAB"/>
    <property type="match status" value="1"/>
</dbReference>
<name>A0AAF0ES31_9BASI</name>
<dbReference type="InterPro" id="IPR001806">
    <property type="entry name" value="Small_GTPase"/>
</dbReference>
<dbReference type="PANTHER" id="PTHR47979">
    <property type="entry name" value="DRAB11-RELATED"/>
    <property type="match status" value="1"/>
</dbReference>
<dbReference type="SUPFAM" id="SSF52540">
    <property type="entry name" value="P-loop containing nucleoside triphosphate hydrolases"/>
    <property type="match status" value="1"/>
</dbReference>
<dbReference type="SMART" id="SM00173">
    <property type="entry name" value="RAS"/>
    <property type="match status" value="1"/>
</dbReference>
<dbReference type="PRINTS" id="PR00449">
    <property type="entry name" value="RASTRNSFRMNG"/>
</dbReference>
<dbReference type="Pfam" id="PF00071">
    <property type="entry name" value="Ras"/>
    <property type="match status" value="1"/>
</dbReference>
<evidence type="ECO:0000313" key="2">
    <source>
        <dbReference type="EMBL" id="WFD34175.1"/>
    </source>
</evidence>
<comment type="similarity">
    <text evidence="1">Belongs to the small GTPase superfamily. Rab family.</text>
</comment>
<dbReference type="GO" id="GO:0005525">
    <property type="term" value="F:GTP binding"/>
    <property type="evidence" value="ECO:0007669"/>
    <property type="project" value="InterPro"/>
</dbReference>
<dbReference type="EMBL" id="CP119878">
    <property type="protein sequence ID" value="WFD34175.1"/>
    <property type="molecule type" value="Genomic_DNA"/>
</dbReference>
<sequence>MDAPHWELAAAYDLLLKYIVVGESGTGKSCLVHRFCDGECASRLTDKGNTGQTIGVEFASRVLDVSGKLVKLQLWDTAGQERFRSVTRSYYRGSAVALLVYDISNRASFEAAGSWLGDARTLGSPHLVGVLVGNKLDRDDEREVDYIEASQWASANGLLFVETSSVTGENVELPFVLSAQAVLLAIDNGTIFPESPESGISYGDRTLSQSHSGLLDPDLSRSSGLHVRGRVKRCCA</sequence>
<dbReference type="AlphaFoldDB" id="A0AAF0ES31"/>
<reference evidence="2" key="1">
    <citation type="submission" date="2023-03" db="EMBL/GenBank/DDBJ databases">
        <title>Mating type loci evolution in Malassezia.</title>
        <authorList>
            <person name="Coelho M.A."/>
        </authorList>
    </citation>
    <scope>NUCLEOTIDE SEQUENCE</scope>
    <source>
        <strain evidence="2">CBS 11721</strain>
    </source>
</reference>
<dbReference type="PROSITE" id="PS51421">
    <property type="entry name" value="RAS"/>
    <property type="match status" value="1"/>
</dbReference>
<dbReference type="InterPro" id="IPR005225">
    <property type="entry name" value="Small_GTP-bd"/>
</dbReference>
<dbReference type="Gene3D" id="3.40.50.300">
    <property type="entry name" value="P-loop containing nucleotide triphosphate hydrolases"/>
    <property type="match status" value="1"/>
</dbReference>